<feature type="compositionally biased region" description="Basic and acidic residues" evidence="4">
    <location>
        <begin position="593"/>
        <end position="606"/>
    </location>
</feature>
<feature type="compositionally biased region" description="Polar residues" evidence="4">
    <location>
        <begin position="550"/>
        <end position="561"/>
    </location>
</feature>
<keyword evidence="2" id="KW-0677">Repeat</keyword>
<dbReference type="SUPFAM" id="SSF117281">
    <property type="entry name" value="Kelch motif"/>
    <property type="match status" value="1"/>
</dbReference>
<name>A0AAD1X7X4_EUPCR</name>
<evidence type="ECO:0000256" key="4">
    <source>
        <dbReference type="SAM" id="MobiDB-lite"/>
    </source>
</evidence>
<dbReference type="Gene3D" id="2.120.10.80">
    <property type="entry name" value="Kelch-type beta propeller"/>
    <property type="match status" value="1"/>
</dbReference>
<keyword evidence="3" id="KW-0175">Coiled coil</keyword>
<feature type="coiled-coil region" evidence="3">
    <location>
        <begin position="59"/>
        <end position="115"/>
    </location>
</feature>
<organism evidence="5 6">
    <name type="scientific">Euplotes crassus</name>
    <dbReference type="NCBI Taxonomy" id="5936"/>
    <lineage>
        <taxon>Eukaryota</taxon>
        <taxon>Sar</taxon>
        <taxon>Alveolata</taxon>
        <taxon>Ciliophora</taxon>
        <taxon>Intramacronucleata</taxon>
        <taxon>Spirotrichea</taxon>
        <taxon>Hypotrichia</taxon>
        <taxon>Euplotida</taxon>
        <taxon>Euplotidae</taxon>
        <taxon>Moneuplotes</taxon>
    </lineage>
</organism>
<dbReference type="Pfam" id="PF24681">
    <property type="entry name" value="Kelch_KLHDC2_KLHL20_DRC7"/>
    <property type="match status" value="1"/>
</dbReference>
<protein>
    <recommendedName>
        <fullName evidence="7">Kelch motif family protein</fullName>
    </recommendedName>
</protein>
<keyword evidence="6" id="KW-1185">Reference proteome</keyword>
<evidence type="ECO:0000256" key="1">
    <source>
        <dbReference type="ARBA" id="ARBA00022441"/>
    </source>
</evidence>
<dbReference type="InterPro" id="IPR015915">
    <property type="entry name" value="Kelch-typ_b-propeller"/>
</dbReference>
<evidence type="ECO:0000313" key="5">
    <source>
        <dbReference type="EMBL" id="CAI2362087.1"/>
    </source>
</evidence>
<dbReference type="EMBL" id="CAMPGE010003261">
    <property type="protein sequence ID" value="CAI2362087.1"/>
    <property type="molecule type" value="Genomic_DNA"/>
</dbReference>
<reference evidence="5" key="1">
    <citation type="submission" date="2023-07" db="EMBL/GenBank/DDBJ databases">
        <authorList>
            <consortium name="AG Swart"/>
            <person name="Singh M."/>
            <person name="Singh A."/>
            <person name="Seah K."/>
            <person name="Emmerich C."/>
        </authorList>
    </citation>
    <scope>NUCLEOTIDE SEQUENCE</scope>
    <source>
        <strain evidence="5">DP1</strain>
    </source>
</reference>
<gene>
    <name evidence="5" type="ORF">ECRASSUSDP1_LOCUS3405</name>
</gene>
<dbReference type="InterPro" id="IPR051746">
    <property type="entry name" value="Kelch_domain_containing_8"/>
</dbReference>
<dbReference type="PANTHER" id="PTHR46260">
    <property type="entry name" value="RING-TYPE DOMAIN-CONTAINING PROTEIN"/>
    <property type="match status" value="1"/>
</dbReference>
<sequence length="622" mass="73141">MSEEDRTLNQALLEEAKQLQESFDRFIERVENRKKYLTARKELMDNHRETVFQQIDAYYDILQRQIEEKRNKVKEQYKSIEGREKRRLGFIQLQVQNTEENIKQVEDNIQNFTEEFDLDMEHQANKAGYESVKREFEELEMDQEKKTYFLRNSRFVPPTFETVSSDLPDIMDIGRIVDNCEFSEPLITMNTYNFELLEYKQDVKGFQKVLVKDDMNLIQDVPKYFRSILISSDEIAILGGYDYAISNSSKKVFFVINGRLVKGIAMQYPRQYFSLCIDKVNCFLYVIGGYNKEEGLIPYCERLSLKSKQWEEIEILNTPRMYSCSAAIGGTHVYTFGGIGPLDYLTSIERYNIGLNIWTELKVKLPTKLSNAFACSVNAHEIVILGGMRPVTSSTSSKRFVVENTVYCFNTKKYSFLHLKSLPFSKKLSNISYEGNGKIFLYIMHRHYEYPQIIMYNLNKIYPEFDRYAFTREKEKWSKAKVKEKINRITPDYYAHPDLRATDTIEDTERVRKNSTNNRKEMMEEHQMMQELDVINQDKRAPENPDDPNGNLSLSAGENEKINTNSMYRNIKMIEERESMNYNALGEVIEQEEEKKEPSRLYHVESDSSDNEDQNEYGESTP</sequence>
<evidence type="ECO:0000313" key="6">
    <source>
        <dbReference type="Proteomes" id="UP001295684"/>
    </source>
</evidence>
<dbReference type="InterPro" id="IPR006652">
    <property type="entry name" value="Kelch_1"/>
</dbReference>
<accession>A0AAD1X7X4</accession>
<dbReference type="SMART" id="SM00612">
    <property type="entry name" value="Kelch"/>
    <property type="match status" value="2"/>
</dbReference>
<feature type="region of interest" description="Disordered" evidence="4">
    <location>
        <begin position="585"/>
        <end position="622"/>
    </location>
</feature>
<feature type="compositionally biased region" description="Acidic residues" evidence="4">
    <location>
        <begin position="607"/>
        <end position="616"/>
    </location>
</feature>
<dbReference type="PANTHER" id="PTHR46260:SF3">
    <property type="entry name" value="RING-TYPE DOMAIN-CONTAINING PROTEIN"/>
    <property type="match status" value="1"/>
</dbReference>
<proteinExistence type="predicted"/>
<keyword evidence="1" id="KW-0880">Kelch repeat</keyword>
<feature type="region of interest" description="Disordered" evidence="4">
    <location>
        <begin position="539"/>
        <end position="561"/>
    </location>
</feature>
<evidence type="ECO:0008006" key="7">
    <source>
        <dbReference type="Google" id="ProtNLM"/>
    </source>
</evidence>
<dbReference type="Proteomes" id="UP001295684">
    <property type="component" value="Unassembled WGS sequence"/>
</dbReference>
<evidence type="ECO:0000256" key="2">
    <source>
        <dbReference type="ARBA" id="ARBA00022737"/>
    </source>
</evidence>
<dbReference type="AlphaFoldDB" id="A0AAD1X7X4"/>
<comment type="caution">
    <text evidence="5">The sequence shown here is derived from an EMBL/GenBank/DDBJ whole genome shotgun (WGS) entry which is preliminary data.</text>
</comment>
<evidence type="ECO:0000256" key="3">
    <source>
        <dbReference type="SAM" id="Coils"/>
    </source>
</evidence>